<sequence>MSIKTFIAAVDIASPKSKTKHSSLINKKNDPKSASTDLSEELWWHNMSIKPVSGMRNQTIKTSDSTSERNPIQNTLVPLNSFCRGKDHRRTVRQTILDQNP</sequence>
<gene>
    <name evidence="2" type="ORF">ILYODFUR_018205</name>
</gene>
<keyword evidence="3" id="KW-1185">Reference proteome</keyword>
<dbReference type="Proteomes" id="UP001482620">
    <property type="component" value="Unassembled WGS sequence"/>
</dbReference>
<feature type="compositionally biased region" description="Polar residues" evidence="1">
    <location>
        <begin position="22"/>
        <end position="36"/>
    </location>
</feature>
<organism evidence="2 3">
    <name type="scientific">Ilyodon furcidens</name>
    <name type="common">goldbreast splitfin</name>
    <dbReference type="NCBI Taxonomy" id="33524"/>
    <lineage>
        <taxon>Eukaryota</taxon>
        <taxon>Metazoa</taxon>
        <taxon>Chordata</taxon>
        <taxon>Craniata</taxon>
        <taxon>Vertebrata</taxon>
        <taxon>Euteleostomi</taxon>
        <taxon>Actinopterygii</taxon>
        <taxon>Neopterygii</taxon>
        <taxon>Teleostei</taxon>
        <taxon>Neoteleostei</taxon>
        <taxon>Acanthomorphata</taxon>
        <taxon>Ovalentaria</taxon>
        <taxon>Atherinomorphae</taxon>
        <taxon>Cyprinodontiformes</taxon>
        <taxon>Goodeidae</taxon>
        <taxon>Ilyodon</taxon>
    </lineage>
</organism>
<name>A0ABV0SNG6_9TELE</name>
<reference evidence="2 3" key="1">
    <citation type="submission" date="2021-06" db="EMBL/GenBank/DDBJ databases">
        <authorList>
            <person name="Palmer J.M."/>
        </authorList>
    </citation>
    <scope>NUCLEOTIDE SEQUENCE [LARGE SCALE GENOMIC DNA]</scope>
    <source>
        <strain evidence="3">if_2019</strain>
        <tissue evidence="2">Muscle</tissue>
    </source>
</reference>
<evidence type="ECO:0000256" key="1">
    <source>
        <dbReference type="SAM" id="MobiDB-lite"/>
    </source>
</evidence>
<evidence type="ECO:0000313" key="2">
    <source>
        <dbReference type="EMBL" id="MEQ2221681.1"/>
    </source>
</evidence>
<dbReference type="EMBL" id="JAHRIQ010001755">
    <property type="protein sequence ID" value="MEQ2221681.1"/>
    <property type="molecule type" value="Genomic_DNA"/>
</dbReference>
<feature type="region of interest" description="Disordered" evidence="1">
    <location>
        <begin position="15"/>
        <end position="36"/>
    </location>
</feature>
<protein>
    <submittedName>
        <fullName evidence="2">Uncharacterized protein</fullName>
    </submittedName>
</protein>
<proteinExistence type="predicted"/>
<evidence type="ECO:0000313" key="3">
    <source>
        <dbReference type="Proteomes" id="UP001482620"/>
    </source>
</evidence>
<accession>A0ABV0SNG6</accession>
<comment type="caution">
    <text evidence="2">The sequence shown here is derived from an EMBL/GenBank/DDBJ whole genome shotgun (WGS) entry which is preliminary data.</text>
</comment>